<feature type="transmembrane region" description="Helical" evidence="10">
    <location>
        <begin position="169"/>
        <end position="189"/>
    </location>
</feature>
<proteinExistence type="inferred from homology"/>
<dbReference type="Gene3D" id="1.20.120.1630">
    <property type="match status" value="1"/>
</dbReference>
<dbReference type="EC" id="2.1.1.100" evidence="3 10"/>
<evidence type="ECO:0000256" key="6">
    <source>
        <dbReference type="ARBA" id="ARBA00022691"/>
    </source>
</evidence>
<feature type="transmembrane region" description="Helical" evidence="10">
    <location>
        <begin position="69"/>
        <end position="93"/>
    </location>
</feature>
<keyword evidence="5" id="KW-0808">Transferase</keyword>
<evidence type="ECO:0000256" key="8">
    <source>
        <dbReference type="ARBA" id="ARBA00022989"/>
    </source>
</evidence>
<keyword evidence="7 10" id="KW-0812">Transmembrane</keyword>
<dbReference type="Proteomes" id="UP000799777">
    <property type="component" value="Unassembled WGS sequence"/>
</dbReference>
<dbReference type="OrthoDB" id="422086at2759"/>
<keyword evidence="10" id="KW-0256">Endoplasmic reticulum</keyword>
<keyword evidence="8 10" id="KW-1133">Transmembrane helix</keyword>
<evidence type="ECO:0000256" key="1">
    <source>
        <dbReference type="ARBA" id="ARBA00004141"/>
    </source>
</evidence>
<evidence type="ECO:0000256" key="7">
    <source>
        <dbReference type="ARBA" id="ARBA00022692"/>
    </source>
</evidence>
<reference evidence="11" key="1">
    <citation type="journal article" date="2020" name="Stud. Mycol.">
        <title>101 Dothideomycetes genomes: a test case for predicting lifestyles and emergence of pathogens.</title>
        <authorList>
            <person name="Haridas S."/>
            <person name="Albert R."/>
            <person name="Binder M."/>
            <person name="Bloem J."/>
            <person name="Labutti K."/>
            <person name="Salamov A."/>
            <person name="Andreopoulos B."/>
            <person name="Baker S."/>
            <person name="Barry K."/>
            <person name="Bills G."/>
            <person name="Bluhm B."/>
            <person name="Cannon C."/>
            <person name="Castanera R."/>
            <person name="Culley D."/>
            <person name="Daum C."/>
            <person name="Ezra D."/>
            <person name="Gonzalez J."/>
            <person name="Henrissat B."/>
            <person name="Kuo A."/>
            <person name="Liang C."/>
            <person name="Lipzen A."/>
            <person name="Lutzoni F."/>
            <person name="Magnuson J."/>
            <person name="Mondo S."/>
            <person name="Nolan M."/>
            <person name="Ohm R."/>
            <person name="Pangilinan J."/>
            <person name="Park H.-J."/>
            <person name="Ramirez L."/>
            <person name="Alfaro M."/>
            <person name="Sun H."/>
            <person name="Tritt A."/>
            <person name="Yoshinaga Y."/>
            <person name="Zwiers L.-H."/>
            <person name="Turgeon B."/>
            <person name="Goodwin S."/>
            <person name="Spatafora J."/>
            <person name="Crous P."/>
            <person name="Grigoriev I."/>
        </authorList>
    </citation>
    <scope>NUCLEOTIDE SEQUENCE</scope>
    <source>
        <strain evidence="11">CBS 110217</strain>
    </source>
</reference>
<sequence>MSSSNGSVTSAAPRVDISLPVNRPTEPGKWTPELDAAVRADEAANIQHKSPNAIAAEFYPHGKRSLSGIAVRAFCLGGTAVLGLAMTVFLVYLQSRLWRPWIFLTTLSTFHFLEFYTTAAYNTPIAWVASFLLSNGSQYRQAHTMAFIETCVTSFFFPKWQAKVHPPAVLALGIILISMGQVVRSIAMIQAGTNFNHNVQSRKNDGHELVTTGLYAYFRHPSYFGFFWWGVGTQLLLGNTVCFLGYTGILWYFFSRRIAHEEKHLIEFFGDDYRTYRARTRVWIPFI</sequence>
<comment type="subcellular location">
    <subcellularLocation>
        <location evidence="10">Endoplasmic reticulum membrane</location>
        <topology evidence="10">Multi-pass membrane protein</topology>
    </subcellularLocation>
    <subcellularLocation>
        <location evidence="1">Membrane</location>
        <topology evidence="1">Multi-pass membrane protein</topology>
    </subcellularLocation>
</comment>
<evidence type="ECO:0000313" key="11">
    <source>
        <dbReference type="EMBL" id="KAF2030765.1"/>
    </source>
</evidence>
<evidence type="ECO:0000256" key="10">
    <source>
        <dbReference type="RuleBase" id="RU362022"/>
    </source>
</evidence>
<comment type="caution">
    <text evidence="10">Lacks conserved residue(s) required for the propagation of feature annotation.</text>
</comment>
<dbReference type="InterPro" id="IPR025770">
    <property type="entry name" value="PPMT_MeTrfase"/>
</dbReference>
<dbReference type="EMBL" id="ML978187">
    <property type="protein sequence ID" value="KAF2030765.1"/>
    <property type="molecule type" value="Genomic_DNA"/>
</dbReference>
<dbReference type="PROSITE" id="PS51564">
    <property type="entry name" value="SAM_ICMT"/>
    <property type="match status" value="1"/>
</dbReference>
<dbReference type="AlphaFoldDB" id="A0A9P4LN15"/>
<name>A0A9P4LN15_9PLEO</name>
<evidence type="ECO:0000256" key="9">
    <source>
        <dbReference type="ARBA" id="ARBA00023136"/>
    </source>
</evidence>
<comment type="similarity">
    <text evidence="2 10">Belongs to the class VI-like SAM-binding methyltransferase superfamily. Isoprenylcysteine carboxyl methyltransferase family.</text>
</comment>
<protein>
    <recommendedName>
        <fullName evidence="3 10">Protein-S-isoprenylcysteine O-methyltransferase</fullName>
        <ecNumber evidence="3 10">2.1.1.100</ecNumber>
    </recommendedName>
</protein>
<keyword evidence="6 10" id="KW-0949">S-adenosyl-L-methionine</keyword>
<evidence type="ECO:0000256" key="2">
    <source>
        <dbReference type="ARBA" id="ARBA00009140"/>
    </source>
</evidence>
<dbReference type="GO" id="GO:0005789">
    <property type="term" value="C:endoplasmic reticulum membrane"/>
    <property type="evidence" value="ECO:0007669"/>
    <property type="project" value="UniProtKB-SubCell"/>
</dbReference>
<organism evidence="11 12">
    <name type="scientific">Setomelanomma holmii</name>
    <dbReference type="NCBI Taxonomy" id="210430"/>
    <lineage>
        <taxon>Eukaryota</taxon>
        <taxon>Fungi</taxon>
        <taxon>Dikarya</taxon>
        <taxon>Ascomycota</taxon>
        <taxon>Pezizomycotina</taxon>
        <taxon>Dothideomycetes</taxon>
        <taxon>Pleosporomycetidae</taxon>
        <taxon>Pleosporales</taxon>
        <taxon>Pleosporineae</taxon>
        <taxon>Phaeosphaeriaceae</taxon>
        <taxon>Setomelanomma</taxon>
    </lineage>
</organism>
<dbReference type="GO" id="GO:0004671">
    <property type="term" value="F:protein C-terminal S-isoprenylcysteine carboxyl O-methyltransferase activity"/>
    <property type="evidence" value="ECO:0007669"/>
    <property type="project" value="UniProtKB-EC"/>
</dbReference>
<keyword evidence="9 10" id="KW-0472">Membrane</keyword>
<dbReference type="PANTHER" id="PTHR12714">
    <property type="entry name" value="PROTEIN-S ISOPRENYLCYSTEINE O-METHYLTRANSFERASE"/>
    <property type="match status" value="1"/>
</dbReference>
<evidence type="ECO:0000256" key="4">
    <source>
        <dbReference type="ARBA" id="ARBA00022603"/>
    </source>
</evidence>
<comment type="caution">
    <text evidence="11">The sequence shown here is derived from an EMBL/GenBank/DDBJ whole genome shotgun (WGS) entry which is preliminary data.</text>
</comment>
<dbReference type="Pfam" id="PF04140">
    <property type="entry name" value="ICMT"/>
    <property type="match status" value="1"/>
</dbReference>
<evidence type="ECO:0000313" key="12">
    <source>
        <dbReference type="Proteomes" id="UP000799777"/>
    </source>
</evidence>
<evidence type="ECO:0000256" key="5">
    <source>
        <dbReference type="ARBA" id="ARBA00022679"/>
    </source>
</evidence>
<keyword evidence="4 10" id="KW-0489">Methyltransferase</keyword>
<comment type="catalytic activity">
    <reaction evidence="10">
        <text>[protein]-C-terminal S-[(2E,6E)-farnesyl]-L-cysteine + S-adenosyl-L-methionine = [protein]-C-terminal S-[(2E,6E)-farnesyl]-L-cysteine methyl ester + S-adenosyl-L-homocysteine</text>
        <dbReference type="Rhea" id="RHEA:21672"/>
        <dbReference type="Rhea" id="RHEA-COMP:12125"/>
        <dbReference type="Rhea" id="RHEA-COMP:12126"/>
        <dbReference type="ChEBI" id="CHEBI:57856"/>
        <dbReference type="ChEBI" id="CHEBI:59789"/>
        <dbReference type="ChEBI" id="CHEBI:90510"/>
        <dbReference type="ChEBI" id="CHEBI:90511"/>
        <dbReference type="EC" id="2.1.1.100"/>
    </reaction>
</comment>
<dbReference type="InterPro" id="IPR007269">
    <property type="entry name" value="ICMT_MeTrfase"/>
</dbReference>
<gene>
    <name evidence="11" type="ORF">EK21DRAFT_64687</name>
</gene>
<accession>A0A9P4LN15</accession>
<evidence type="ECO:0000256" key="3">
    <source>
        <dbReference type="ARBA" id="ARBA00012151"/>
    </source>
</evidence>
<dbReference type="GO" id="GO:0032259">
    <property type="term" value="P:methylation"/>
    <property type="evidence" value="ECO:0007669"/>
    <property type="project" value="UniProtKB-KW"/>
</dbReference>
<feature type="transmembrane region" description="Helical" evidence="10">
    <location>
        <begin position="226"/>
        <end position="254"/>
    </location>
</feature>
<dbReference type="PANTHER" id="PTHR12714:SF9">
    <property type="entry name" value="PROTEIN-S-ISOPRENYLCYSTEINE O-METHYLTRANSFERASE"/>
    <property type="match status" value="1"/>
</dbReference>
<keyword evidence="12" id="KW-1185">Reference proteome</keyword>